<protein>
    <submittedName>
        <fullName evidence="2">Uncharacterized protein</fullName>
    </submittedName>
</protein>
<comment type="caution">
    <text evidence="2">The sequence shown here is derived from an EMBL/GenBank/DDBJ whole genome shotgun (WGS) entry which is preliminary data.</text>
</comment>
<dbReference type="Proteomes" id="UP000286045">
    <property type="component" value="Unassembled WGS sequence"/>
</dbReference>
<organism evidence="2 3">
    <name type="scientific">Xylaria grammica</name>
    <dbReference type="NCBI Taxonomy" id="363999"/>
    <lineage>
        <taxon>Eukaryota</taxon>
        <taxon>Fungi</taxon>
        <taxon>Dikarya</taxon>
        <taxon>Ascomycota</taxon>
        <taxon>Pezizomycotina</taxon>
        <taxon>Sordariomycetes</taxon>
        <taxon>Xylariomycetidae</taxon>
        <taxon>Xylariales</taxon>
        <taxon>Xylariaceae</taxon>
        <taxon>Xylaria</taxon>
    </lineage>
</organism>
<dbReference type="AlphaFoldDB" id="A0A439CU61"/>
<evidence type="ECO:0000313" key="2">
    <source>
        <dbReference type="EMBL" id="RWA05709.1"/>
    </source>
</evidence>
<keyword evidence="3" id="KW-1185">Reference proteome</keyword>
<feature type="region of interest" description="Disordered" evidence="1">
    <location>
        <begin position="321"/>
        <end position="343"/>
    </location>
</feature>
<accession>A0A439CU61</accession>
<sequence>MDNPERSQFLISRSRAPTDEAARFVETRLVVSGQSDAIYSERGGNFVTVQEGRREEQISAEMWKQADEEKEELFDLIEQLQNKFEGKGSSSHSGLELRRCKWDQVMVQVQETSNRWKTSPQRTSRAMKCIDRLGQNSEAFKSWLELLPAGDYGASISGVFTIVIGAAGRYTKVEDEIFQALAEIPEILERSRRYIKIYADLRDHFLEKRTFDLFRSKFSESILKQGSYKEELTKTLREVTANSERIQEEANQCLAWRLYKQESMLRESDQKTDQALHLLQSIYRLLRISPILGAGDKVSHQAVAAIADLPSGQVLEPKDISTQIHTGQRQSRGGKKSPTRDRARKARKLLRLLNYDSNITTEDVNSCLILGGALSEDKKAKAAAMVKNAAFREFMAEYLASSSLLVNGRVDLSSTEGLSPLSLVAAKLVRISEEIDSPLGSPYVVKYFCNQHPPFLEQSAISPPMAMMASLVGQLLSRMIEEELDVDLSMLTGDTWQSIEDLNLKVLCDIFQELTYQLPPKSVLLCIIDELTRYEIAPLTKETCAIIKRLTRLARRHEQLVFKLLVTCQGRELDIFRYFASETVDLDAEVEPDDSSSWRISTIGT</sequence>
<proteinExistence type="predicted"/>
<evidence type="ECO:0000256" key="1">
    <source>
        <dbReference type="SAM" id="MobiDB-lite"/>
    </source>
</evidence>
<dbReference type="PANTHER" id="PTHR40619:SF3">
    <property type="entry name" value="FUNGAL STAND N-TERMINAL GOODBYE DOMAIN-CONTAINING PROTEIN"/>
    <property type="match status" value="1"/>
</dbReference>
<name>A0A439CU61_9PEZI</name>
<feature type="compositionally biased region" description="Basic residues" evidence="1">
    <location>
        <begin position="332"/>
        <end position="343"/>
    </location>
</feature>
<reference evidence="2 3" key="1">
    <citation type="submission" date="2018-12" db="EMBL/GenBank/DDBJ databases">
        <title>Draft genome sequence of Xylaria grammica IHI A82.</title>
        <authorList>
            <person name="Buettner E."/>
            <person name="Kellner H."/>
        </authorList>
    </citation>
    <scope>NUCLEOTIDE SEQUENCE [LARGE SCALE GENOMIC DNA]</scope>
    <source>
        <strain evidence="2 3">IHI A82</strain>
    </source>
</reference>
<gene>
    <name evidence="2" type="ORF">EKO27_g9392</name>
</gene>
<dbReference type="STRING" id="363999.A0A439CU61"/>
<feature type="compositionally biased region" description="Polar residues" evidence="1">
    <location>
        <begin position="321"/>
        <end position="331"/>
    </location>
</feature>
<evidence type="ECO:0000313" key="3">
    <source>
        <dbReference type="Proteomes" id="UP000286045"/>
    </source>
</evidence>
<dbReference type="EMBL" id="RYZI01000409">
    <property type="protein sequence ID" value="RWA05709.1"/>
    <property type="molecule type" value="Genomic_DNA"/>
</dbReference>
<dbReference type="PANTHER" id="PTHR40619">
    <property type="entry name" value="FUNGAL STAND N-TERMINAL GOODBYE DOMAIN-CONTAINING PROTEIN"/>
    <property type="match status" value="1"/>
</dbReference>